<evidence type="ECO:0000313" key="12">
    <source>
        <dbReference type="Proteomes" id="UP001497623"/>
    </source>
</evidence>
<dbReference type="InterPro" id="IPR052192">
    <property type="entry name" value="Insect_Ionotropic_Sensory_Rcpt"/>
</dbReference>
<keyword evidence="12" id="KW-1185">Reference proteome</keyword>
<evidence type="ECO:0000256" key="2">
    <source>
        <dbReference type="ARBA" id="ARBA00008685"/>
    </source>
</evidence>
<evidence type="ECO:0000256" key="7">
    <source>
        <dbReference type="ARBA" id="ARBA00023170"/>
    </source>
</evidence>
<evidence type="ECO:0000313" key="11">
    <source>
        <dbReference type="EMBL" id="CAL4161010.1"/>
    </source>
</evidence>
<organism evidence="11 12">
    <name type="scientific">Meganyctiphanes norvegica</name>
    <name type="common">Northern krill</name>
    <name type="synonym">Thysanopoda norvegica</name>
    <dbReference type="NCBI Taxonomy" id="48144"/>
    <lineage>
        <taxon>Eukaryota</taxon>
        <taxon>Metazoa</taxon>
        <taxon>Ecdysozoa</taxon>
        <taxon>Arthropoda</taxon>
        <taxon>Crustacea</taxon>
        <taxon>Multicrustacea</taxon>
        <taxon>Malacostraca</taxon>
        <taxon>Eumalacostraca</taxon>
        <taxon>Eucarida</taxon>
        <taxon>Euphausiacea</taxon>
        <taxon>Euphausiidae</taxon>
        <taxon>Meganyctiphanes</taxon>
    </lineage>
</organism>
<evidence type="ECO:0000256" key="3">
    <source>
        <dbReference type="ARBA" id="ARBA00022475"/>
    </source>
</evidence>
<feature type="non-terminal residue" evidence="11">
    <location>
        <position position="1"/>
    </location>
</feature>
<comment type="caution">
    <text evidence="11">The sequence shown here is derived from an EMBL/GenBank/DDBJ whole genome shotgun (WGS) entry which is preliminary data.</text>
</comment>
<keyword evidence="5 9" id="KW-1133">Transmembrane helix</keyword>
<gene>
    <name evidence="11" type="ORF">MNOR_LOCUS32582</name>
</gene>
<keyword evidence="3" id="KW-1003">Cell membrane</keyword>
<keyword evidence="4 9" id="KW-0812">Transmembrane</keyword>
<comment type="subcellular location">
    <subcellularLocation>
        <location evidence="1">Cell membrane</location>
        <topology evidence="1">Multi-pass membrane protein</topology>
    </subcellularLocation>
</comment>
<name>A0AAV2S3I2_MEGNR</name>
<keyword evidence="8" id="KW-0325">Glycoprotein</keyword>
<protein>
    <recommendedName>
        <fullName evidence="10">Ionotropic glutamate receptor C-terminal domain-containing protein</fullName>
    </recommendedName>
</protein>
<evidence type="ECO:0000256" key="9">
    <source>
        <dbReference type="SAM" id="Phobius"/>
    </source>
</evidence>
<feature type="transmembrane region" description="Helical" evidence="9">
    <location>
        <begin position="12"/>
        <end position="33"/>
    </location>
</feature>
<dbReference type="GO" id="GO:0015276">
    <property type="term" value="F:ligand-gated monoatomic ion channel activity"/>
    <property type="evidence" value="ECO:0007669"/>
    <property type="project" value="InterPro"/>
</dbReference>
<evidence type="ECO:0000256" key="8">
    <source>
        <dbReference type="ARBA" id="ARBA00023180"/>
    </source>
</evidence>
<feature type="non-terminal residue" evidence="11">
    <location>
        <position position="196"/>
    </location>
</feature>
<dbReference type="AlphaFoldDB" id="A0AAV2S3I2"/>
<evidence type="ECO:0000256" key="4">
    <source>
        <dbReference type="ARBA" id="ARBA00022692"/>
    </source>
</evidence>
<dbReference type="PANTHER" id="PTHR42643:SF24">
    <property type="entry name" value="IONOTROPIC RECEPTOR 60A"/>
    <property type="match status" value="1"/>
</dbReference>
<reference evidence="11 12" key="1">
    <citation type="submission" date="2024-05" db="EMBL/GenBank/DDBJ databases">
        <authorList>
            <person name="Wallberg A."/>
        </authorList>
    </citation>
    <scope>NUCLEOTIDE SEQUENCE [LARGE SCALE GENOMIC DNA]</scope>
</reference>
<dbReference type="Pfam" id="PF00060">
    <property type="entry name" value="Lig_chan"/>
    <property type="match status" value="1"/>
</dbReference>
<dbReference type="Gene3D" id="1.10.287.70">
    <property type="match status" value="1"/>
</dbReference>
<evidence type="ECO:0000256" key="1">
    <source>
        <dbReference type="ARBA" id="ARBA00004651"/>
    </source>
</evidence>
<dbReference type="SUPFAM" id="SSF53850">
    <property type="entry name" value="Periplasmic binding protein-like II"/>
    <property type="match status" value="1"/>
</dbReference>
<comment type="similarity">
    <text evidence="2">Belongs to the glutamate-gated ion channel (TC 1.A.10.1) family.</text>
</comment>
<sequence>NNLPTTLHLRIFFIFWWLSALVIAVSYTSNLIAMLTIPGASKKINTPEELVESDLRLCMLDYGEFVPEALKTSPDRTFKMLGNKLDLVPLLMHLEYNNEVGCVELAVAGTHAHIETYSYLQLLYIDLGFGDQVYTYTSQIYEGNLAFFFRKNTPWKYKFDIYIQRLIEGGLVQKWYTDTMDNYRKGIMKKNEKENQ</sequence>
<evidence type="ECO:0000259" key="10">
    <source>
        <dbReference type="Pfam" id="PF00060"/>
    </source>
</evidence>
<accession>A0AAV2S3I2</accession>
<dbReference type="GO" id="GO:0005886">
    <property type="term" value="C:plasma membrane"/>
    <property type="evidence" value="ECO:0007669"/>
    <property type="project" value="UniProtKB-SubCell"/>
</dbReference>
<dbReference type="Proteomes" id="UP001497623">
    <property type="component" value="Unassembled WGS sequence"/>
</dbReference>
<evidence type="ECO:0000256" key="5">
    <source>
        <dbReference type="ARBA" id="ARBA00022989"/>
    </source>
</evidence>
<dbReference type="InterPro" id="IPR001320">
    <property type="entry name" value="Iontro_rcpt_C"/>
</dbReference>
<proteinExistence type="inferred from homology"/>
<dbReference type="GO" id="GO:0050906">
    <property type="term" value="P:detection of stimulus involved in sensory perception"/>
    <property type="evidence" value="ECO:0007669"/>
    <property type="project" value="UniProtKB-ARBA"/>
</dbReference>
<dbReference type="EMBL" id="CAXKWB010044616">
    <property type="protein sequence ID" value="CAL4161010.1"/>
    <property type="molecule type" value="Genomic_DNA"/>
</dbReference>
<evidence type="ECO:0000256" key="6">
    <source>
        <dbReference type="ARBA" id="ARBA00023136"/>
    </source>
</evidence>
<dbReference type="PANTHER" id="PTHR42643">
    <property type="entry name" value="IONOTROPIC RECEPTOR 20A-RELATED"/>
    <property type="match status" value="1"/>
</dbReference>
<feature type="domain" description="Ionotropic glutamate receptor C-terminal" evidence="10">
    <location>
        <begin position="3"/>
        <end position="71"/>
    </location>
</feature>
<keyword evidence="6 9" id="KW-0472">Membrane</keyword>
<keyword evidence="7" id="KW-0675">Receptor</keyword>